<reference evidence="2 3" key="1">
    <citation type="submission" date="2020-03" db="EMBL/GenBank/DDBJ databases">
        <title>Soil Listeria distribution.</title>
        <authorList>
            <person name="Liao J."/>
            <person name="Wiedmann M."/>
        </authorList>
    </citation>
    <scope>NUCLEOTIDE SEQUENCE [LARGE SCALE GENOMIC DNA]</scope>
    <source>
        <strain evidence="2 3">FSL L7-1507</strain>
    </source>
</reference>
<dbReference type="EMBL" id="JAARRM010000001">
    <property type="protein sequence ID" value="MBC1520741.1"/>
    <property type="molecule type" value="Genomic_DNA"/>
</dbReference>
<dbReference type="RefSeq" id="WP_185372243.1">
    <property type="nucleotide sequence ID" value="NZ_JAARRM010000001.1"/>
</dbReference>
<name>A0A841ZQ19_9LIST</name>
<gene>
    <name evidence="2" type="ORF">HB912_03645</name>
</gene>
<feature type="transmembrane region" description="Helical" evidence="1">
    <location>
        <begin position="35"/>
        <end position="53"/>
    </location>
</feature>
<dbReference type="Proteomes" id="UP000559885">
    <property type="component" value="Unassembled WGS sequence"/>
</dbReference>
<feature type="transmembrane region" description="Helical" evidence="1">
    <location>
        <begin position="9"/>
        <end position="29"/>
    </location>
</feature>
<sequence length="62" mass="7022">MKKALDDAFSVFGMVFVVLLIASYFVSMGKVIDNARSFLILFFIVSVVGKYLLDRKKAKNKQ</sequence>
<evidence type="ECO:0000256" key="1">
    <source>
        <dbReference type="SAM" id="Phobius"/>
    </source>
</evidence>
<keyword evidence="1" id="KW-0812">Transmembrane</keyword>
<comment type="caution">
    <text evidence="2">The sequence shown here is derived from an EMBL/GenBank/DDBJ whole genome shotgun (WGS) entry which is preliminary data.</text>
</comment>
<keyword evidence="1" id="KW-1133">Transmembrane helix</keyword>
<protein>
    <submittedName>
        <fullName evidence="2">Uncharacterized protein</fullName>
    </submittedName>
</protein>
<keyword evidence="1" id="KW-0472">Membrane</keyword>
<accession>A0A841ZQ19</accession>
<evidence type="ECO:0000313" key="2">
    <source>
        <dbReference type="EMBL" id="MBC1520741.1"/>
    </source>
</evidence>
<evidence type="ECO:0000313" key="3">
    <source>
        <dbReference type="Proteomes" id="UP000559885"/>
    </source>
</evidence>
<proteinExistence type="predicted"/>
<dbReference type="AlphaFoldDB" id="A0A841ZQ19"/>
<organism evidence="2 3">
    <name type="scientific">Listeria aquatica</name>
    <dbReference type="NCBI Taxonomy" id="1494960"/>
    <lineage>
        <taxon>Bacteria</taxon>
        <taxon>Bacillati</taxon>
        <taxon>Bacillota</taxon>
        <taxon>Bacilli</taxon>
        <taxon>Bacillales</taxon>
        <taxon>Listeriaceae</taxon>
        <taxon>Listeria</taxon>
    </lineage>
</organism>